<keyword evidence="2" id="KW-1185">Reference proteome</keyword>
<dbReference type="EMBL" id="CM042889">
    <property type="protein sequence ID" value="KAI4319025.1"/>
    <property type="molecule type" value="Genomic_DNA"/>
</dbReference>
<protein>
    <submittedName>
        <fullName evidence="1">Uncharacterized protein</fullName>
    </submittedName>
</protein>
<evidence type="ECO:0000313" key="1">
    <source>
        <dbReference type="EMBL" id="KAI4319025.1"/>
    </source>
</evidence>
<proteinExistence type="predicted"/>
<evidence type="ECO:0000313" key="2">
    <source>
        <dbReference type="Proteomes" id="UP001057402"/>
    </source>
</evidence>
<name>A0ACB9M8L2_9MYRT</name>
<sequence>MDRRRFLLHLLPLVILLKPVAAAVADNGSFSRQFHVIWGADHTKVDEDRRVQIFLDRASGAGFESLKYYGSGIFRTNLKIPDKNSSGVITAYYLTSRTNNHDEVDMEFMGSNGPPYTYKLSTNLFLGGKGGREQVFELWFDPTEAFHKYTIVWNKYRIMWFVDNLLVRVYGNNRTMGAGYATQAMKVEGSIWDGENWTRTEIDWTQAPFTASYKDLNIEGCEPKEKNGRGGVGVGVGDCYSSEYVWNGKSSKNLSKEDISNYEMVRSLYLTYDYCEDRSRYPRPPPECSR</sequence>
<accession>A0ACB9M8L2</accession>
<comment type="caution">
    <text evidence="1">The sequence shown here is derived from an EMBL/GenBank/DDBJ whole genome shotgun (WGS) entry which is preliminary data.</text>
</comment>
<dbReference type="Proteomes" id="UP001057402">
    <property type="component" value="Chromosome 10"/>
</dbReference>
<reference evidence="2" key="1">
    <citation type="journal article" date="2023" name="Front. Plant Sci.">
        <title>Chromosomal-level genome assembly of Melastoma candidum provides insights into trichome evolution.</title>
        <authorList>
            <person name="Zhong Y."/>
            <person name="Wu W."/>
            <person name="Sun C."/>
            <person name="Zou P."/>
            <person name="Liu Y."/>
            <person name="Dai S."/>
            <person name="Zhou R."/>
        </authorList>
    </citation>
    <scope>NUCLEOTIDE SEQUENCE [LARGE SCALE GENOMIC DNA]</scope>
</reference>
<gene>
    <name evidence="1" type="ORF">MLD38_032675</name>
</gene>
<organism evidence="1 2">
    <name type="scientific">Melastoma candidum</name>
    <dbReference type="NCBI Taxonomy" id="119954"/>
    <lineage>
        <taxon>Eukaryota</taxon>
        <taxon>Viridiplantae</taxon>
        <taxon>Streptophyta</taxon>
        <taxon>Embryophyta</taxon>
        <taxon>Tracheophyta</taxon>
        <taxon>Spermatophyta</taxon>
        <taxon>Magnoliopsida</taxon>
        <taxon>eudicotyledons</taxon>
        <taxon>Gunneridae</taxon>
        <taxon>Pentapetalae</taxon>
        <taxon>rosids</taxon>
        <taxon>malvids</taxon>
        <taxon>Myrtales</taxon>
        <taxon>Melastomataceae</taxon>
        <taxon>Melastomatoideae</taxon>
        <taxon>Melastomateae</taxon>
        <taxon>Melastoma</taxon>
    </lineage>
</organism>